<keyword evidence="7 12" id="KW-0408">Iron</keyword>
<evidence type="ECO:0000256" key="11">
    <source>
        <dbReference type="ARBA" id="ARBA00048044"/>
    </source>
</evidence>
<keyword evidence="12" id="KW-1003">Cell membrane</keyword>
<reference evidence="13 14" key="1">
    <citation type="submission" date="2020-08" db="EMBL/GenBank/DDBJ databases">
        <title>Genomic Encyclopedia of Type Strains, Phase III (KMG-III): the genomes of soil and plant-associated and newly described type strains.</title>
        <authorList>
            <person name="Whitman W."/>
        </authorList>
    </citation>
    <scope>NUCLEOTIDE SEQUENCE [LARGE SCALE GENOMIC DNA]</scope>
    <source>
        <strain evidence="13 14">CECT 8803</strain>
    </source>
</reference>
<accession>A0A839SXA5</accession>
<comment type="subunit">
    <text evidence="12">Interacts with CtaB.</text>
</comment>
<sequence>MTTYSHYTPSIHERRNDPAVGLWLLGTALMIFAMALIGAITRLTESGLSIMEWAPLSGTLPPMSAAEWQRLFDLYKTIPEYQTVNRGMSLAEFQEIFWWEWIHRLWGRLIGVVYGLPLIWFLLRGRLKRRSLPHLFGILILGGAQGLLGWFMVASGFADRTDVSQYRLAAHLGLALFLYAYVFWMALTFLDPRPERSGDATSLRVLLIAFLAFLAVTLTSGALVAGLNAGLIYNDFPLMGGHIVPPEYGQYEPFVLNFFENPPAVQFNHRLLTIMTVAFAIGLWFLSRRGELSPVARAAFTLLCLAALLQFGLGIATLLAAVPVALGALHQAGAMLLLTATVFALYQLRPGRETLA</sequence>
<feature type="transmembrane region" description="Helical" evidence="12">
    <location>
        <begin position="328"/>
        <end position="346"/>
    </location>
</feature>
<evidence type="ECO:0000256" key="5">
    <source>
        <dbReference type="ARBA" id="ARBA00022989"/>
    </source>
</evidence>
<feature type="transmembrane region" description="Helical" evidence="12">
    <location>
        <begin position="267"/>
        <end position="286"/>
    </location>
</feature>
<evidence type="ECO:0000256" key="10">
    <source>
        <dbReference type="ARBA" id="ARBA00044501"/>
    </source>
</evidence>
<dbReference type="EMBL" id="JACHXA010000007">
    <property type="protein sequence ID" value="MBB3066310.1"/>
    <property type="molecule type" value="Genomic_DNA"/>
</dbReference>
<dbReference type="InterPro" id="IPR023754">
    <property type="entry name" value="HemeA_Synthase_type2"/>
</dbReference>
<evidence type="ECO:0000256" key="4">
    <source>
        <dbReference type="ARBA" id="ARBA00022723"/>
    </source>
</evidence>
<comment type="catalytic activity">
    <reaction evidence="11">
        <text>Fe(II)-heme o + 2 A + H2O = Fe(II)-heme a + 2 AH2</text>
        <dbReference type="Rhea" id="RHEA:63388"/>
        <dbReference type="ChEBI" id="CHEBI:13193"/>
        <dbReference type="ChEBI" id="CHEBI:15377"/>
        <dbReference type="ChEBI" id="CHEBI:17499"/>
        <dbReference type="ChEBI" id="CHEBI:60530"/>
        <dbReference type="ChEBI" id="CHEBI:61715"/>
        <dbReference type="EC" id="1.17.99.9"/>
    </reaction>
    <physiologicalReaction direction="left-to-right" evidence="11">
        <dbReference type="Rhea" id="RHEA:63389"/>
    </physiologicalReaction>
</comment>
<dbReference type="InterPro" id="IPR003780">
    <property type="entry name" value="COX15/CtaA_fam"/>
</dbReference>
<comment type="function">
    <text evidence="12">Catalyzes the conversion of heme O to heme A by two successive hydroxylations of the methyl group at C8. The first hydroxylation forms heme I, the second hydroxylation results in an unstable dihydroxymethyl group, which spontaneously dehydrates, resulting in the formyl group of heme A.</text>
</comment>
<feature type="binding site" description="axial binding residue" evidence="12">
    <location>
        <position position="269"/>
    </location>
    <ligand>
        <name>heme</name>
        <dbReference type="ChEBI" id="CHEBI:30413"/>
    </ligand>
    <ligandPart>
        <name>Fe</name>
        <dbReference type="ChEBI" id="CHEBI:18248"/>
    </ligandPart>
</feature>
<feature type="transmembrane region" description="Helical" evidence="12">
    <location>
        <begin position="202"/>
        <end position="227"/>
    </location>
</feature>
<feature type="transmembrane region" description="Helical" evidence="12">
    <location>
        <begin position="20"/>
        <end position="41"/>
    </location>
</feature>
<evidence type="ECO:0000256" key="2">
    <source>
        <dbReference type="ARBA" id="ARBA00004141"/>
    </source>
</evidence>
<proteinExistence type="inferred from homology"/>
<dbReference type="GO" id="GO:0120547">
    <property type="term" value="F:heme A synthase activity"/>
    <property type="evidence" value="ECO:0007669"/>
    <property type="project" value="UniProtKB-EC"/>
</dbReference>
<feature type="transmembrane region" description="Helical" evidence="12">
    <location>
        <begin position="135"/>
        <end position="157"/>
    </location>
</feature>
<dbReference type="UniPathway" id="UPA00269">
    <property type="reaction ID" value="UER00713"/>
</dbReference>
<dbReference type="GO" id="GO:0006784">
    <property type="term" value="P:heme A biosynthetic process"/>
    <property type="evidence" value="ECO:0007669"/>
    <property type="project" value="UniProtKB-UniRule"/>
</dbReference>
<evidence type="ECO:0000256" key="1">
    <source>
        <dbReference type="ARBA" id="ARBA00001970"/>
    </source>
</evidence>
<dbReference type="Proteomes" id="UP000581135">
    <property type="component" value="Unassembled WGS sequence"/>
</dbReference>
<keyword evidence="4 12" id="KW-0479">Metal-binding</keyword>
<evidence type="ECO:0000256" key="3">
    <source>
        <dbReference type="ARBA" id="ARBA00022692"/>
    </source>
</evidence>
<comment type="similarity">
    <text evidence="12">Belongs to the COX15/CtaA family. Type 2 subfamily.</text>
</comment>
<comment type="pathway">
    <text evidence="10 12">Porphyrin-containing compound metabolism; heme A biosynthesis; heme A from heme O: step 1/1.</text>
</comment>
<feature type="transmembrane region" description="Helical" evidence="12">
    <location>
        <begin position="105"/>
        <end position="123"/>
    </location>
</feature>
<evidence type="ECO:0000256" key="9">
    <source>
        <dbReference type="ARBA" id="ARBA00023136"/>
    </source>
</evidence>
<evidence type="ECO:0000256" key="7">
    <source>
        <dbReference type="ARBA" id="ARBA00023004"/>
    </source>
</evidence>
<dbReference type="GO" id="GO:0016653">
    <property type="term" value="F:oxidoreductase activity, acting on NAD(P)H, heme protein as acceptor"/>
    <property type="evidence" value="ECO:0007669"/>
    <property type="project" value="TreeGrafter"/>
</dbReference>
<dbReference type="Pfam" id="PF02628">
    <property type="entry name" value="COX15-CtaA"/>
    <property type="match status" value="1"/>
</dbReference>
<dbReference type="PANTHER" id="PTHR23289">
    <property type="entry name" value="CYTOCHROME C OXIDASE ASSEMBLY PROTEIN COX15"/>
    <property type="match status" value="1"/>
</dbReference>
<keyword evidence="5 12" id="KW-1133">Transmembrane helix</keyword>
<keyword evidence="8 12" id="KW-0350">Heme biosynthesis</keyword>
<dbReference type="PANTHER" id="PTHR23289:SF2">
    <property type="entry name" value="CYTOCHROME C OXIDASE ASSEMBLY PROTEIN COX15 HOMOLOG"/>
    <property type="match status" value="1"/>
</dbReference>
<keyword evidence="14" id="KW-1185">Reference proteome</keyword>
<comment type="subcellular location">
    <subcellularLocation>
        <location evidence="12">Cell membrane</location>
        <topology evidence="12">Multi-pass membrane protein</topology>
    </subcellularLocation>
    <subcellularLocation>
        <location evidence="2">Membrane</location>
        <topology evidence="2">Multi-pass membrane protein</topology>
    </subcellularLocation>
</comment>
<dbReference type="EC" id="1.17.99.9" evidence="12"/>
<gene>
    <name evidence="12" type="primary">ctaA</name>
    <name evidence="13" type="ORF">FHR98_002615</name>
</gene>
<feature type="binding site" description="axial binding residue" evidence="12">
    <location>
        <position position="330"/>
    </location>
    <ligand>
        <name>heme</name>
        <dbReference type="ChEBI" id="CHEBI:30413"/>
    </ligand>
    <ligandPart>
        <name>Fe</name>
        <dbReference type="ChEBI" id="CHEBI:18248"/>
    </ligandPart>
</feature>
<feature type="transmembrane region" description="Helical" evidence="12">
    <location>
        <begin position="298"/>
        <end position="322"/>
    </location>
</feature>
<protein>
    <recommendedName>
        <fullName evidence="12">Heme A synthase</fullName>
        <shortName evidence="12">HAS</shortName>
        <ecNumber evidence="12">1.17.99.9</ecNumber>
    </recommendedName>
    <alternativeName>
        <fullName evidence="12">Cytochrome aa3-controlling protein</fullName>
    </alternativeName>
</protein>
<evidence type="ECO:0000313" key="14">
    <source>
        <dbReference type="Proteomes" id="UP000581135"/>
    </source>
</evidence>
<feature type="transmembrane region" description="Helical" evidence="12">
    <location>
        <begin position="169"/>
        <end position="190"/>
    </location>
</feature>
<evidence type="ECO:0000313" key="13">
    <source>
        <dbReference type="EMBL" id="MBB3066310.1"/>
    </source>
</evidence>
<keyword evidence="6 12" id="KW-0560">Oxidoreductase</keyword>
<organism evidence="13 14">
    <name type="scientific">Limibacillus halophilus</name>
    <dbReference type="NCBI Taxonomy" id="1579333"/>
    <lineage>
        <taxon>Bacteria</taxon>
        <taxon>Pseudomonadati</taxon>
        <taxon>Pseudomonadota</taxon>
        <taxon>Alphaproteobacteria</taxon>
        <taxon>Rhodospirillales</taxon>
        <taxon>Rhodovibrionaceae</taxon>
        <taxon>Limibacillus</taxon>
    </lineage>
</organism>
<evidence type="ECO:0000256" key="6">
    <source>
        <dbReference type="ARBA" id="ARBA00023002"/>
    </source>
</evidence>
<evidence type="ECO:0000256" key="8">
    <source>
        <dbReference type="ARBA" id="ARBA00023133"/>
    </source>
</evidence>
<dbReference type="HAMAP" id="MF_01665">
    <property type="entry name" value="HemeA_synth_type2"/>
    <property type="match status" value="1"/>
</dbReference>
<name>A0A839SXA5_9PROT</name>
<dbReference type="GO" id="GO:0046872">
    <property type="term" value="F:metal ion binding"/>
    <property type="evidence" value="ECO:0007669"/>
    <property type="project" value="UniProtKB-KW"/>
</dbReference>
<dbReference type="GO" id="GO:0005886">
    <property type="term" value="C:plasma membrane"/>
    <property type="evidence" value="ECO:0007669"/>
    <property type="project" value="UniProtKB-SubCell"/>
</dbReference>
<keyword evidence="9 12" id="KW-0472">Membrane</keyword>
<dbReference type="RefSeq" id="WP_183417122.1">
    <property type="nucleotide sequence ID" value="NZ_JACHXA010000007.1"/>
</dbReference>
<dbReference type="AlphaFoldDB" id="A0A839SXA5"/>
<keyword evidence="3 12" id="KW-0812">Transmembrane</keyword>
<evidence type="ECO:0000256" key="12">
    <source>
        <dbReference type="HAMAP-Rule" id="MF_01665"/>
    </source>
</evidence>
<comment type="caution">
    <text evidence="13">The sequence shown here is derived from an EMBL/GenBank/DDBJ whole genome shotgun (WGS) entry which is preliminary data.</text>
</comment>
<comment type="cofactor">
    <cofactor evidence="1 12">
        <name>heme b</name>
        <dbReference type="ChEBI" id="CHEBI:60344"/>
    </cofactor>
</comment>